<dbReference type="AlphaFoldDB" id="A0A8J2PQM3"/>
<dbReference type="EMBL" id="CAJVCH010530909">
    <property type="protein sequence ID" value="CAG7823886.1"/>
    <property type="molecule type" value="Genomic_DNA"/>
</dbReference>
<gene>
    <name evidence="2" type="ORF">AFUS01_LOCUS34075</name>
</gene>
<dbReference type="Proteomes" id="UP000708208">
    <property type="component" value="Unassembled WGS sequence"/>
</dbReference>
<sequence>MLIQAILLVFVWATTFQTGKSIYFSQTEVSLKGNTNWEIHKNIYQARALLEPDESGQVKYSLHPKNGKHCAVMNISQGGQIFLESQPSNLKS</sequence>
<reference evidence="2" key="1">
    <citation type="submission" date="2021-06" db="EMBL/GenBank/DDBJ databases">
        <authorList>
            <person name="Hodson N. C."/>
            <person name="Mongue J. A."/>
            <person name="Jaron S. K."/>
        </authorList>
    </citation>
    <scope>NUCLEOTIDE SEQUENCE</scope>
</reference>
<evidence type="ECO:0000313" key="3">
    <source>
        <dbReference type="Proteomes" id="UP000708208"/>
    </source>
</evidence>
<evidence type="ECO:0000313" key="2">
    <source>
        <dbReference type="EMBL" id="CAG7823886.1"/>
    </source>
</evidence>
<evidence type="ECO:0000256" key="1">
    <source>
        <dbReference type="SAM" id="SignalP"/>
    </source>
</evidence>
<accession>A0A8J2PQM3</accession>
<name>A0A8J2PQM3_9HEXA</name>
<organism evidence="2 3">
    <name type="scientific">Allacma fusca</name>
    <dbReference type="NCBI Taxonomy" id="39272"/>
    <lineage>
        <taxon>Eukaryota</taxon>
        <taxon>Metazoa</taxon>
        <taxon>Ecdysozoa</taxon>
        <taxon>Arthropoda</taxon>
        <taxon>Hexapoda</taxon>
        <taxon>Collembola</taxon>
        <taxon>Symphypleona</taxon>
        <taxon>Sminthuridae</taxon>
        <taxon>Allacma</taxon>
    </lineage>
</organism>
<feature type="non-terminal residue" evidence="2">
    <location>
        <position position="92"/>
    </location>
</feature>
<feature type="chain" id="PRO_5035283970" evidence="1">
    <location>
        <begin position="22"/>
        <end position="92"/>
    </location>
</feature>
<comment type="caution">
    <text evidence="2">The sequence shown here is derived from an EMBL/GenBank/DDBJ whole genome shotgun (WGS) entry which is preliminary data.</text>
</comment>
<feature type="signal peptide" evidence="1">
    <location>
        <begin position="1"/>
        <end position="21"/>
    </location>
</feature>
<keyword evidence="1" id="KW-0732">Signal</keyword>
<proteinExistence type="predicted"/>
<keyword evidence="3" id="KW-1185">Reference proteome</keyword>
<protein>
    <submittedName>
        <fullName evidence="2">Uncharacterized protein</fullName>
    </submittedName>
</protein>